<protein>
    <recommendedName>
        <fullName evidence="3">Polysaccharide deacetylase</fullName>
    </recommendedName>
</protein>
<sequence length="332" mass="35778">MLPIPPDMLAYITIDTEYSSGMVRERGPDCRARNFAAAVSGQTEAGEYGLGYKLDMFNRHGHRGVCFVDPMPALLWGVAAVEDVVGPILERGHDVQLHIHTEWLELAGAVHPLARATGGATGRNIKDFTFEQQCALIDWARDTLVAAGAAPPVAFRAGNYGANDTTLRALAHCGIGYDTSHTPGIAGGDCAISLSPEDRVPLRHEGVIEVPIGCIATVGGGLRHAQITALSAREMVRALRHARDAGKPCFTMVSHSFELVNRRRGKVNRIVRRRFERLCEAVARMKGVRTGTYAQDPPTVVALDPAETLAPADPVAETLRIAEQLASNTLYG</sequence>
<dbReference type="EMBL" id="JAVAIL010000001">
    <property type="protein sequence ID" value="MDP4538433.1"/>
    <property type="molecule type" value="Genomic_DNA"/>
</dbReference>
<keyword evidence="2" id="KW-1185">Reference proteome</keyword>
<dbReference type="Proteomes" id="UP001235664">
    <property type="component" value="Unassembled WGS sequence"/>
</dbReference>
<reference evidence="1 2" key="1">
    <citation type="submission" date="2023-08" db="EMBL/GenBank/DDBJ databases">
        <title>genomic of DY56.</title>
        <authorList>
            <person name="Wang Y."/>
        </authorList>
    </citation>
    <scope>NUCLEOTIDE SEQUENCE [LARGE SCALE GENOMIC DNA]</scope>
    <source>
        <strain evidence="1 2">DY56-A-20</strain>
    </source>
</reference>
<proteinExistence type="predicted"/>
<dbReference type="RefSeq" id="WP_305928568.1">
    <property type="nucleotide sequence ID" value="NZ_JAVAIL010000001.1"/>
</dbReference>
<evidence type="ECO:0000313" key="1">
    <source>
        <dbReference type="EMBL" id="MDP4538433.1"/>
    </source>
</evidence>
<dbReference type="Gene3D" id="3.20.20.370">
    <property type="entry name" value="Glycoside hydrolase/deacetylase"/>
    <property type="match status" value="1"/>
</dbReference>
<dbReference type="CDD" id="cd10933">
    <property type="entry name" value="CE4_u9"/>
    <property type="match status" value="1"/>
</dbReference>
<evidence type="ECO:0008006" key="3">
    <source>
        <dbReference type="Google" id="ProtNLM"/>
    </source>
</evidence>
<comment type="caution">
    <text evidence="1">The sequence shown here is derived from an EMBL/GenBank/DDBJ whole genome shotgun (WGS) entry which is preliminary data.</text>
</comment>
<gene>
    <name evidence="1" type="ORF">Q9K01_02170</name>
</gene>
<dbReference type="SUPFAM" id="SSF88713">
    <property type="entry name" value="Glycoside hydrolase/deacetylase"/>
    <property type="match status" value="1"/>
</dbReference>
<dbReference type="InterPro" id="IPR011330">
    <property type="entry name" value="Glyco_hydro/deAcase_b/a-brl"/>
</dbReference>
<name>A0ABT9H5D0_9SPHN</name>
<accession>A0ABT9H5D0</accession>
<organism evidence="1 2">
    <name type="scientific">Qipengyuania benthica</name>
    <dbReference type="NCBI Taxonomy" id="3067651"/>
    <lineage>
        <taxon>Bacteria</taxon>
        <taxon>Pseudomonadati</taxon>
        <taxon>Pseudomonadota</taxon>
        <taxon>Alphaproteobacteria</taxon>
        <taxon>Sphingomonadales</taxon>
        <taxon>Erythrobacteraceae</taxon>
        <taxon>Qipengyuania</taxon>
    </lineage>
</organism>
<evidence type="ECO:0000313" key="2">
    <source>
        <dbReference type="Proteomes" id="UP001235664"/>
    </source>
</evidence>